<evidence type="ECO:0000256" key="8">
    <source>
        <dbReference type="HAMAP-Rule" id="MF_01543"/>
    </source>
</evidence>
<dbReference type="PROSITE" id="PS00722">
    <property type="entry name" value="FTHFS_2"/>
    <property type="match status" value="1"/>
</dbReference>
<dbReference type="Proteomes" id="UP000004274">
    <property type="component" value="Unassembled WGS sequence"/>
</dbReference>
<dbReference type="NCBIfam" id="NF010030">
    <property type="entry name" value="PRK13505.1"/>
    <property type="match status" value="1"/>
</dbReference>
<evidence type="ECO:0000256" key="7">
    <source>
        <dbReference type="ARBA" id="ARBA00061363"/>
    </source>
</evidence>
<dbReference type="FunFam" id="3.30.1510.10:FF:000001">
    <property type="entry name" value="Formate--tetrahydrofolate ligase"/>
    <property type="match status" value="1"/>
</dbReference>
<comment type="catalytic activity">
    <reaction evidence="6 8">
        <text>(6S)-5,6,7,8-tetrahydrofolate + formate + ATP = (6R)-10-formyltetrahydrofolate + ADP + phosphate</text>
        <dbReference type="Rhea" id="RHEA:20221"/>
        <dbReference type="ChEBI" id="CHEBI:15740"/>
        <dbReference type="ChEBI" id="CHEBI:30616"/>
        <dbReference type="ChEBI" id="CHEBI:43474"/>
        <dbReference type="ChEBI" id="CHEBI:57453"/>
        <dbReference type="ChEBI" id="CHEBI:195366"/>
        <dbReference type="ChEBI" id="CHEBI:456216"/>
        <dbReference type="EC" id="6.3.4.3"/>
    </reaction>
</comment>
<evidence type="ECO:0000256" key="6">
    <source>
        <dbReference type="ARBA" id="ARBA00049033"/>
    </source>
</evidence>
<evidence type="ECO:0000256" key="5">
    <source>
        <dbReference type="ARBA" id="ARBA00022840"/>
    </source>
</evidence>
<dbReference type="GeneID" id="48422659"/>
<accession>A0AAV3ECS7</accession>
<feature type="binding site" evidence="8">
    <location>
        <begin position="66"/>
        <end position="73"/>
    </location>
    <ligand>
        <name>ATP</name>
        <dbReference type="ChEBI" id="CHEBI:30616"/>
    </ligand>
</feature>
<protein>
    <recommendedName>
        <fullName evidence="8">Formate--tetrahydrofolate ligase</fullName>
        <ecNumber evidence="8">6.3.4.3</ecNumber>
    </recommendedName>
    <alternativeName>
        <fullName evidence="8">Formyltetrahydrofolate synthetase</fullName>
        <shortName evidence="8">FHS</shortName>
        <shortName evidence="8">FTHFS</shortName>
    </alternativeName>
</protein>
<dbReference type="InterPro" id="IPR000559">
    <property type="entry name" value="Formate_THF_ligase"/>
</dbReference>
<keyword evidence="2 8" id="KW-0554">One-carbon metabolism</keyword>
<dbReference type="SUPFAM" id="SSF52540">
    <property type="entry name" value="P-loop containing nucleoside triphosphate hydrolases"/>
    <property type="match status" value="1"/>
</dbReference>
<dbReference type="GO" id="GO:0004329">
    <property type="term" value="F:formate-tetrahydrofolate ligase activity"/>
    <property type="evidence" value="ECO:0007669"/>
    <property type="project" value="UniProtKB-UniRule"/>
</dbReference>
<name>A0AAV3ECS7_STRCR</name>
<evidence type="ECO:0000256" key="2">
    <source>
        <dbReference type="ARBA" id="ARBA00022563"/>
    </source>
</evidence>
<dbReference type="Gene3D" id="3.10.410.10">
    <property type="entry name" value="Formyltetrahydrofolate synthetase, domain 3"/>
    <property type="match status" value="1"/>
</dbReference>
<comment type="pathway">
    <text evidence="1 8">One-carbon metabolism; tetrahydrofolate interconversion.</text>
</comment>
<dbReference type="EC" id="6.3.4.3" evidence="8"/>
<dbReference type="Pfam" id="PF01268">
    <property type="entry name" value="FTHFS"/>
    <property type="match status" value="1"/>
</dbReference>
<dbReference type="FunFam" id="3.10.410.10:FF:000001">
    <property type="entry name" value="Putative formate--tetrahydrofolate ligase"/>
    <property type="match status" value="1"/>
</dbReference>
<dbReference type="InterPro" id="IPR027417">
    <property type="entry name" value="P-loop_NTPase"/>
</dbReference>
<sequence>MVLSDIEIANSVQMKPIKEVAEKLGIAEDALSLYGNYKAKISAGQLEALKDKPDGKLILVTAISPTPAGEGKTTTSVGLVDALATIGKKAVIALREPSLGPVFGIKGGAAGGGHAQVVPMEDINLHFTGDFHAIGVANNLLAALIDNHIHHGNALGIDSRRITWKRAVDMNDRQLRHIVDGLQGKVNGVPREDGFDITVASEVMAILCLSENITDLKNRLEKIIIGYSFEGKPVTAKDLKAGGAMTAVLKDAIHPNLVQTLEHTPALIHGGPFANIAHGCNSVLATKLALKYADYAVTEAGFGADLGAEKFIDIKCRTSGLHPSAVVLVATIRALKMHGGVAKSDLAEENVQAVVDGLPNLEKHLENIQDVYGLPAVVAINKFPLDTEAELQAVYDACQKRGVDVVISDVWANGGVGGKELAEKVVELAEGDNHFQFVYNEEDSIETKLNKIVTKVYGGKGVRLTPAAKRELKQLEELGFSNYPICMAKTQYSFSDDAKKLGAPKDFVVTISQLKVSAGAGFIVALTGAIMTMPGLPKVPASEKIDIDKDGNISGLF</sequence>
<dbReference type="PROSITE" id="PS00721">
    <property type="entry name" value="FTHFS_1"/>
    <property type="match status" value="1"/>
</dbReference>
<dbReference type="EMBL" id="AFUE01000009">
    <property type="protein sequence ID" value="EGU66465.1"/>
    <property type="molecule type" value="Genomic_DNA"/>
</dbReference>
<dbReference type="Gene3D" id="3.40.50.300">
    <property type="entry name" value="P-loop containing nucleotide triphosphate hydrolases"/>
    <property type="match status" value="1"/>
</dbReference>
<dbReference type="GO" id="GO:0035999">
    <property type="term" value="P:tetrahydrofolate interconversion"/>
    <property type="evidence" value="ECO:0007669"/>
    <property type="project" value="UniProtKB-UniRule"/>
</dbReference>
<dbReference type="Gene3D" id="3.30.1510.10">
    <property type="entry name" value="Domain 2, N(10)-formyltetrahydrofolate synthetase"/>
    <property type="match status" value="1"/>
</dbReference>
<evidence type="ECO:0000256" key="4">
    <source>
        <dbReference type="ARBA" id="ARBA00022741"/>
    </source>
</evidence>
<dbReference type="InterPro" id="IPR020628">
    <property type="entry name" value="Formate_THF_ligase_CS"/>
</dbReference>
<evidence type="ECO:0000313" key="9">
    <source>
        <dbReference type="EMBL" id="EGU66465.1"/>
    </source>
</evidence>
<dbReference type="AlphaFoldDB" id="A0AAV3ECS7"/>
<dbReference type="CDD" id="cd00477">
    <property type="entry name" value="FTHFS"/>
    <property type="match status" value="1"/>
</dbReference>
<comment type="similarity">
    <text evidence="7 8">Belongs to the formate--tetrahydrofolate ligase family.</text>
</comment>
<dbReference type="GO" id="GO:0005524">
    <property type="term" value="F:ATP binding"/>
    <property type="evidence" value="ECO:0007669"/>
    <property type="project" value="UniProtKB-UniRule"/>
</dbReference>
<dbReference type="HAMAP" id="MF_01543">
    <property type="entry name" value="FTHFS"/>
    <property type="match status" value="1"/>
</dbReference>
<keyword evidence="3 8" id="KW-0436">Ligase</keyword>
<gene>
    <name evidence="9" type="primary">fhs_2</name>
    <name evidence="8" type="synonym">fhs</name>
    <name evidence="9" type="ORF">HMPREF9960_0238</name>
</gene>
<organism evidence="9 10">
    <name type="scientific">Streptococcus cristatus ATCC 51100</name>
    <dbReference type="NCBI Taxonomy" id="889201"/>
    <lineage>
        <taxon>Bacteria</taxon>
        <taxon>Bacillati</taxon>
        <taxon>Bacillota</taxon>
        <taxon>Bacilli</taxon>
        <taxon>Lactobacillales</taxon>
        <taxon>Streptococcaceae</taxon>
        <taxon>Streptococcus</taxon>
    </lineage>
</organism>
<evidence type="ECO:0000256" key="1">
    <source>
        <dbReference type="ARBA" id="ARBA00004777"/>
    </source>
</evidence>
<evidence type="ECO:0000256" key="3">
    <source>
        <dbReference type="ARBA" id="ARBA00022598"/>
    </source>
</evidence>
<keyword evidence="4 8" id="KW-0547">Nucleotide-binding</keyword>
<evidence type="ECO:0000313" key="10">
    <source>
        <dbReference type="Proteomes" id="UP000004274"/>
    </source>
</evidence>
<proteinExistence type="inferred from homology"/>
<dbReference type="RefSeq" id="WP_005592450.1">
    <property type="nucleotide sequence ID" value="NZ_AFUE01000009.1"/>
</dbReference>
<keyword evidence="5 8" id="KW-0067">ATP-binding</keyword>
<comment type="caution">
    <text evidence="9">The sequence shown here is derived from an EMBL/GenBank/DDBJ whole genome shotgun (WGS) entry which is preliminary data.</text>
</comment>
<reference evidence="9 10" key="1">
    <citation type="submission" date="2011-05" db="EMBL/GenBank/DDBJ databases">
        <authorList>
            <person name="Durkin A.S."/>
            <person name="McCorrison J."/>
            <person name="Torralba M."/>
            <person name="Gillis M."/>
            <person name="Methe B."/>
            <person name="Sutton G."/>
            <person name="Nelson K.E."/>
        </authorList>
    </citation>
    <scope>NUCLEOTIDE SEQUENCE [LARGE SCALE GENOMIC DNA]</scope>
    <source>
        <strain evidence="9 10">ATCC 51100</strain>
    </source>
</reference>